<accession>A0A0F8ZYD5</accession>
<dbReference type="AlphaFoldDB" id="A0A0F8ZYD5"/>
<organism evidence="1">
    <name type="scientific">marine sediment metagenome</name>
    <dbReference type="NCBI Taxonomy" id="412755"/>
    <lineage>
        <taxon>unclassified sequences</taxon>
        <taxon>metagenomes</taxon>
        <taxon>ecological metagenomes</taxon>
    </lineage>
</organism>
<name>A0A0F8ZYD5_9ZZZZ</name>
<comment type="caution">
    <text evidence="1">The sequence shown here is derived from an EMBL/GenBank/DDBJ whole genome shotgun (WGS) entry which is preliminary data.</text>
</comment>
<feature type="non-terminal residue" evidence="1">
    <location>
        <position position="50"/>
    </location>
</feature>
<reference evidence="1" key="1">
    <citation type="journal article" date="2015" name="Nature">
        <title>Complex archaea that bridge the gap between prokaryotes and eukaryotes.</title>
        <authorList>
            <person name="Spang A."/>
            <person name="Saw J.H."/>
            <person name="Jorgensen S.L."/>
            <person name="Zaremba-Niedzwiedzka K."/>
            <person name="Martijn J."/>
            <person name="Lind A.E."/>
            <person name="van Eijk R."/>
            <person name="Schleper C."/>
            <person name="Guy L."/>
            <person name="Ettema T.J."/>
        </authorList>
    </citation>
    <scope>NUCLEOTIDE SEQUENCE</scope>
</reference>
<sequence>MGQHTIGPTANARLIAAAPELLEALKKVRDFKVRFCRDATGEELMDALVG</sequence>
<dbReference type="EMBL" id="LAZR01057773">
    <property type="protein sequence ID" value="KKK71369.1"/>
    <property type="molecule type" value="Genomic_DNA"/>
</dbReference>
<evidence type="ECO:0000313" key="1">
    <source>
        <dbReference type="EMBL" id="KKK71369.1"/>
    </source>
</evidence>
<proteinExistence type="predicted"/>
<gene>
    <name evidence="1" type="ORF">LCGC14_2914640</name>
</gene>
<protein>
    <submittedName>
        <fullName evidence="1">Uncharacterized protein</fullName>
    </submittedName>
</protein>